<evidence type="ECO:0000313" key="4">
    <source>
        <dbReference type="Proteomes" id="UP001152320"/>
    </source>
</evidence>
<dbReference type="GO" id="GO:0006508">
    <property type="term" value="P:proteolysis"/>
    <property type="evidence" value="ECO:0007669"/>
    <property type="project" value="InterPro"/>
</dbReference>
<dbReference type="InterPro" id="IPR001995">
    <property type="entry name" value="Peptidase_A2_cat"/>
</dbReference>
<keyword evidence="4" id="KW-1185">Reference proteome</keyword>
<accession>A0A9Q1BYZ7</accession>
<evidence type="ECO:0000259" key="2">
    <source>
        <dbReference type="PROSITE" id="PS50175"/>
    </source>
</evidence>
<evidence type="ECO:0000256" key="1">
    <source>
        <dbReference type="ARBA" id="ARBA00022801"/>
    </source>
</evidence>
<feature type="domain" description="Peptidase A2" evidence="2">
    <location>
        <begin position="1"/>
        <end position="77"/>
    </location>
</feature>
<name>A0A9Q1BYZ7_HOLLE</name>
<dbReference type="Proteomes" id="UP001152320">
    <property type="component" value="Chromosome 10"/>
</dbReference>
<dbReference type="GO" id="GO:0004190">
    <property type="term" value="F:aspartic-type endopeptidase activity"/>
    <property type="evidence" value="ECO:0007669"/>
    <property type="project" value="InterPro"/>
</dbReference>
<dbReference type="SUPFAM" id="SSF50630">
    <property type="entry name" value="Acid proteases"/>
    <property type="match status" value="1"/>
</dbReference>
<organism evidence="3 4">
    <name type="scientific">Holothuria leucospilota</name>
    <name type="common">Black long sea cucumber</name>
    <name type="synonym">Mertensiothuria leucospilota</name>
    <dbReference type="NCBI Taxonomy" id="206669"/>
    <lineage>
        <taxon>Eukaryota</taxon>
        <taxon>Metazoa</taxon>
        <taxon>Echinodermata</taxon>
        <taxon>Eleutherozoa</taxon>
        <taxon>Echinozoa</taxon>
        <taxon>Holothuroidea</taxon>
        <taxon>Aspidochirotacea</taxon>
        <taxon>Aspidochirotida</taxon>
        <taxon>Holothuriidae</taxon>
        <taxon>Holothuria</taxon>
    </lineage>
</organism>
<proteinExistence type="predicted"/>
<dbReference type="PROSITE" id="PS50175">
    <property type="entry name" value="ASP_PROT_RETROV"/>
    <property type="match status" value="1"/>
</dbReference>
<comment type="caution">
    <text evidence="3">The sequence shown here is derived from an EMBL/GenBank/DDBJ whole genome shotgun (WGS) entry which is preliminary data.</text>
</comment>
<dbReference type="Gene3D" id="2.40.70.10">
    <property type="entry name" value="Acid Proteases"/>
    <property type="match status" value="1"/>
</dbReference>
<gene>
    <name evidence="3" type="ORF">HOLleu_22593</name>
</gene>
<dbReference type="Pfam" id="PF00077">
    <property type="entry name" value="RVP"/>
    <property type="match status" value="1"/>
</dbReference>
<dbReference type="OrthoDB" id="10069580at2759"/>
<protein>
    <recommendedName>
        <fullName evidence="2">Peptidase A2 domain-containing protein</fullName>
    </recommendedName>
</protein>
<keyword evidence="1" id="KW-0378">Hydrolase</keyword>
<dbReference type="InterPro" id="IPR021109">
    <property type="entry name" value="Peptidase_aspartic_dom_sf"/>
</dbReference>
<reference evidence="3" key="1">
    <citation type="submission" date="2021-10" db="EMBL/GenBank/DDBJ databases">
        <title>Tropical sea cucumber genome reveals ecological adaptation and Cuvierian tubules defense mechanism.</title>
        <authorList>
            <person name="Chen T."/>
        </authorList>
    </citation>
    <scope>NUCLEOTIDE SEQUENCE</scope>
    <source>
        <strain evidence="3">Nanhai2018</strain>
        <tissue evidence="3">Muscle</tissue>
    </source>
</reference>
<dbReference type="EMBL" id="JAIZAY010000010">
    <property type="protein sequence ID" value="KAJ8035380.1"/>
    <property type="molecule type" value="Genomic_DNA"/>
</dbReference>
<sequence>MELDTGAAVTIISETTFRKNWPNERLEKSGVSLTTYTQQEVPVLGVFQPTVNYDDQCVVRLVFLVKGNGPDLFGRDPRKIRLD</sequence>
<dbReference type="AlphaFoldDB" id="A0A9Q1BYZ7"/>
<evidence type="ECO:0000313" key="3">
    <source>
        <dbReference type="EMBL" id="KAJ8035380.1"/>
    </source>
</evidence>
<dbReference type="InterPro" id="IPR018061">
    <property type="entry name" value="Retropepsins"/>
</dbReference>